<dbReference type="EMBL" id="JADGJD010001547">
    <property type="protein sequence ID" value="KAJ3040603.1"/>
    <property type="molecule type" value="Genomic_DNA"/>
</dbReference>
<proteinExistence type="predicted"/>
<comment type="caution">
    <text evidence="1">The sequence shown here is derived from an EMBL/GenBank/DDBJ whole genome shotgun (WGS) entry which is preliminary data.</text>
</comment>
<protein>
    <submittedName>
        <fullName evidence="1">Uncharacterized protein</fullName>
    </submittedName>
</protein>
<name>A0AAD5X0L8_9FUNG</name>
<organism evidence="1 2">
    <name type="scientific">Rhizophlyctis rosea</name>
    <dbReference type="NCBI Taxonomy" id="64517"/>
    <lineage>
        <taxon>Eukaryota</taxon>
        <taxon>Fungi</taxon>
        <taxon>Fungi incertae sedis</taxon>
        <taxon>Chytridiomycota</taxon>
        <taxon>Chytridiomycota incertae sedis</taxon>
        <taxon>Chytridiomycetes</taxon>
        <taxon>Rhizophlyctidales</taxon>
        <taxon>Rhizophlyctidaceae</taxon>
        <taxon>Rhizophlyctis</taxon>
    </lineage>
</organism>
<evidence type="ECO:0000313" key="2">
    <source>
        <dbReference type="Proteomes" id="UP001212841"/>
    </source>
</evidence>
<keyword evidence="2" id="KW-1185">Reference proteome</keyword>
<dbReference type="AlphaFoldDB" id="A0AAD5X0L8"/>
<reference evidence="1" key="1">
    <citation type="submission" date="2020-05" db="EMBL/GenBank/DDBJ databases">
        <title>Phylogenomic resolution of chytrid fungi.</title>
        <authorList>
            <person name="Stajich J.E."/>
            <person name="Amses K."/>
            <person name="Simmons R."/>
            <person name="Seto K."/>
            <person name="Myers J."/>
            <person name="Bonds A."/>
            <person name="Quandt C.A."/>
            <person name="Barry K."/>
            <person name="Liu P."/>
            <person name="Grigoriev I."/>
            <person name="Longcore J.E."/>
            <person name="James T.Y."/>
        </authorList>
    </citation>
    <scope>NUCLEOTIDE SEQUENCE</scope>
    <source>
        <strain evidence="1">JEL0318</strain>
    </source>
</reference>
<sequence length="239" mass="26999">MFNRWTITAWESIRRRNEMLVNGKQTVKDPKDRGLELLDAFTHRTYLPHLAEQYFRSFPTFELAVSFLCKWATAVERERECRVLLAITLLRHAVGDEGNTLGKEQVQAHLLQWFDGEMEFGAEEGIVVVASPAPVFAINILNLSATESASRCRFVGDLIDAGIFNYGIFLQRLIARGDLEGARRDTEVGLTRLRKSCEFFDSKADVSEIATIPPPHSKPASRRCVGPSVESKENTIVWV</sequence>
<evidence type="ECO:0000313" key="1">
    <source>
        <dbReference type="EMBL" id="KAJ3040603.1"/>
    </source>
</evidence>
<accession>A0AAD5X0L8</accession>
<dbReference type="Proteomes" id="UP001212841">
    <property type="component" value="Unassembled WGS sequence"/>
</dbReference>
<gene>
    <name evidence="1" type="ORF">HK097_002516</name>
</gene>